<accession>A0ABT5TSH1</accession>
<feature type="region of interest" description="Disordered" evidence="1">
    <location>
        <begin position="34"/>
        <end position="65"/>
    </location>
</feature>
<sequence length="65" mass="6490">TPEELDNPQSFVAVREAAAAADEDVDAALADLLDGTLARPDDGPDDAGPDDAAPDGPEETGPTTG</sequence>
<reference evidence="2" key="1">
    <citation type="submission" date="2023-02" db="EMBL/GenBank/DDBJ databases">
        <title>Georgenia sp.10Sc9-8, isolated from a soil sample collected from the Taklamakan desert.</title>
        <authorList>
            <person name="Liu S."/>
        </authorList>
    </citation>
    <scope>NUCLEOTIDE SEQUENCE</scope>
    <source>
        <strain evidence="2">10Sc9-8</strain>
    </source>
</reference>
<feature type="non-terminal residue" evidence="2">
    <location>
        <position position="1"/>
    </location>
</feature>
<comment type="caution">
    <text evidence="2">The sequence shown here is derived from an EMBL/GenBank/DDBJ whole genome shotgun (WGS) entry which is preliminary data.</text>
</comment>
<protein>
    <submittedName>
        <fullName evidence="2">Uncharacterized protein</fullName>
    </submittedName>
</protein>
<proteinExistence type="predicted"/>
<dbReference type="EMBL" id="JARACI010000178">
    <property type="protein sequence ID" value="MDD9205006.1"/>
    <property type="molecule type" value="Genomic_DNA"/>
</dbReference>
<gene>
    <name evidence="2" type="ORF">PU560_00835</name>
</gene>
<name>A0ABT5TSH1_9MICO</name>
<organism evidence="2 3">
    <name type="scientific">Georgenia halotolerans</name>
    <dbReference type="NCBI Taxonomy" id="3028317"/>
    <lineage>
        <taxon>Bacteria</taxon>
        <taxon>Bacillati</taxon>
        <taxon>Actinomycetota</taxon>
        <taxon>Actinomycetes</taxon>
        <taxon>Micrococcales</taxon>
        <taxon>Bogoriellaceae</taxon>
        <taxon>Georgenia</taxon>
    </lineage>
</organism>
<feature type="compositionally biased region" description="Acidic residues" evidence="1">
    <location>
        <begin position="43"/>
        <end position="58"/>
    </location>
</feature>
<evidence type="ECO:0000313" key="2">
    <source>
        <dbReference type="EMBL" id="MDD9205006.1"/>
    </source>
</evidence>
<evidence type="ECO:0000256" key="1">
    <source>
        <dbReference type="SAM" id="MobiDB-lite"/>
    </source>
</evidence>
<keyword evidence="3" id="KW-1185">Reference proteome</keyword>
<dbReference type="Proteomes" id="UP001165561">
    <property type="component" value="Unassembled WGS sequence"/>
</dbReference>
<evidence type="ECO:0000313" key="3">
    <source>
        <dbReference type="Proteomes" id="UP001165561"/>
    </source>
</evidence>